<dbReference type="EMBL" id="JANPWB010000006">
    <property type="protein sequence ID" value="KAJ1177846.1"/>
    <property type="molecule type" value="Genomic_DNA"/>
</dbReference>
<evidence type="ECO:0000256" key="1">
    <source>
        <dbReference type="SAM" id="MobiDB-lite"/>
    </source>
</evidence>
<dbReference type="AlphaFoldDB" id="A0AAV7TNI2"/>
<comment type="caution">
    <text evidence="2">The sequence shown here is derived from an EMBL/GenBank/DDBJ whole genome shotgun (WGS) entry which is preliminary data.</text>
</comment>
<name>A0AAV7TNI2_PLEWA</name>
<accession>A0AAV7TNI2</accession>
<reference evidence="2" key="1">
    <citation type="journal article" date="2022" name="bioRxiv">
        <title>Sequencing and chromosome-scale assembly of the giantPleurodeles waltlgenome.</title>
        <authorList>
            <person name="Brown T."/>
            <person name="Elewa A."/>
            <person name="Iarovenko S."/>
            <person name="Subramanian E."/>
            <person name="Araus A.J."/>
            <person name="Petzold A."/>
            <person name="Susuki M."/>
            <person name="Suzuki K.-i.T."/>
            <person name="Hayashi T."/>
            <person name="Toyoda A."/>
            <person name="Oliveira C."/>
            <person name="Osipova E."/>
            <person name="Leigh N.D."/>
            <person name="Simon A."/>
            <person name="Yun M.H."/>
        </authorList>
    </citation>
    <scope>NUCLEOTIDE SEQUENCE</scope>
    <source>
        <strain evidence="2">20211129_DDA</strain>
        <tissue evidence="2">Liver</tissue>
    </source>
</reference>
<keyword evidence="3" id="KW-1185">Reference proteome</keyword>
<protein>
    <submittedName>
        <fullName evidence="2">Uncharacterized protein</fullName>
    </submittedName>
</protein>
<sequence>MVRTAVPARKKPRRQVSQEDAKQAGLRVEVGDWVKVKSGRVQGGLTKFRGPFRVQRIGTYFVILENGERWNFRNVALYQKNGVFEGNGGEGCSGMMLMGDDDEVVSERSDVSLDGCIERQSEELVGSESEDDDSVPGDVGTECGVDPLLGKRVRRPPFYLKDFVR</sequence>
<feature type="region of interest" description="Disordered" evidence="1">
    <location>
        <begin position="121"/>
        <end position="143"/>
    </location>
</feature>
<evidence type="ECO:0000313" key="3">
    <source>
        <dbReference type="Proteomes" id="UP001066276"/>
    </source>
</evidence>
<evidence type="ECO:0000313" key="2">
    <source>
        <dbReference type="EMBL" id="KAJ1177846.1"/>
    </source>
</evidence>
<gene>
    <name evidence="2" type="ORF">NDU88_003098</name>
</gene>
<dbReference type="Proteomes" id="UP001066276">
    <property type="component" value="Chromosome 3_2"/>
</dbReference>
<proteinExistence type="predicted"/>
<feature type="region of interest" description="Disordered" evidence="1">
    <location>
        <begin position="1"/>
        <end position="21"/>
    </location>
</feature>
<organism evidence="2 3">
    <name type="scientific">Pleurodeles waltl</name>
    <name type="common">Iberian ribbed newt</name>
    <dbReference type="NCBI Taxonomy" id="8319"/>
    <lineage>
        <taxon>Eukaryota</taxon>
        <taxon>Metazoa</taxon>
        <taxon>Chordata</taxon>
        <taxon>Craniata</taxon>
        <taxon>Vertebrata</taxon>
        <taxon>Euteleostomi</taxon>
        <taxon>Amphibia</taxon>
        <taxon>Batrachia</taxon>
        <taxon>Caudata</taxon>
        <taxon>Salamandroidea</taxon>
        <taxon>Salamandridae</taxon>
        <taxon>Pleurodelinae</taxon>
        <taxon>Pleurodeles</taxon>
    </lineage>
</organism>